<organism evidence="2 3">
    <name type="scientific">Rhipicephalus microplus</name>
    <name type="common">Cattle tick</name>
    <name type="synonym">Boophilus microplus</name>
    <dbReference type="NCBI Taxonomy" id="6941"/>
    <lineage>
        <taxon>Eukaryota</taxon>
        <taxon>Metazoa</taxon>
        <taxon>Ecdysozoa</taxon>
        <taxon>Arthropoda</taxon>
        <taxon>Chelicerata</taxon>
        <taxon>Arachnida</taxon>
        <taxon>Acari</taxon>
        <taxon>Parasitiformes</taxon>
        <taxon>Ixodida</taxon>
        <taxon>Ixodoidea</taxon>
        <taxon>Ixodidae</taxon>
        <taxon>Rhipicephalinae</taxon>
        <taxon>Rhipicephalus</taxon>
        <taxon>Boophilus</taxon>
    </lineage>
</organism>
<dbReference type="AlphaFoldDB" id="A0A9J6ESQ4"/>
<evidence type="ECO:0000256" key="1">
    <source>
        <dbReference type="SAM" id="MobiDB-lite"/>
    </source>
</evidence>
<proteinExistence type="predicted"/>
<evidence type="ECO:0000313" key="3">
    <source>
        <dbReference type="Proteomes" id="UP000821866"/>
    </source>
</evidence>
<feature type="region of interest" description="Disordered" evidence="1">
    <location>
        <begin position="37"/>
        <end position="57"/>
    </location>
</feature>
<evidence type="ECO:0000313" key="2">
    <source>
        <dbReference type="EMBL" id="KAH8037539.1"/>
    </source>
</evidence>
<accession>A0A9J6ESQ4</accession>
<gene>
    <name evidence="2" type="ORF">HPB51_012916</name>
</gene>
<reference evidence="2" key="2">
    <citation type="submission" date="2021-09" db="EMBL/GenBank/DDBJ databases">
        <authorList>
            <person name="Jia N."/>
            <person name="Wang J."/>
            <person name="Shi W."/>
            <person name="Du L."/>
            <person name="Sun Y."/>
            <person name="Zhan W."/>
            <person name="Jiang J."/>
            <person name="Wang Q."/>
            <person name="Zhang B."/>
            <person name="Ji P."/>
            <person name="Sakyi L.B."/>
            <person name="Cui X."/>
            <person name="Yuan T."/>
            <person name="Jiang B."/>
            <person name="Yang W."/>
            <person name="Lam T.T.-Y."/>
            <person name="Chang Q."/>
            <person name="Ding S."/>
            <person name="Wang X."/>
            <person name="Zhu J."/>
            <person name="Ruan X."/>
            <person name="Zhao L."/>
            <person name="Wei J."/>
            <person name="Que T."/>
            <person name="Du C."/>
            <person name="Cheng J."/>
            <person name="Dai P."/>
            <person name="Han X."/>
            <person name="Huang E."/>
            <person name="Gao Y."/>
            <person name="Liu J."/>
            <person name="Shao H."/>
            <person name="Ye R."/>
            <person name="Li L."/>
            <person name="Wei W."/>
            <person name="Wang X."/>
            <person name="Wang C."/>
            <person name="Huo Q."/>
            <person name="Li W."/>
            <person name="Guo W."/>
            <person name="Chen H."/>
            <person name="Chen S."/>
            <person name="Zhou L."/>
            <person name="Zhou L."/>
            <person name="Ni X."/>
            <person name="Tian J."/>
            <person name="Zhou Y."/>
            <person name="Sheng Y."/>
            <person name="Liu T."/>
            <person name="Pan Y."/>
            <person name="Xia L."/>
            <person name="Li J."/>
            <person name="Zhao F."/>
            <person name="Cao W."/>
        </authorList>
    </citation>
    <scope>NUCLEOTIDE SEQUENCE</scope>
    <source>
        <strain evidence="2">Rmic-2018</strain>
        <tissue evidence="2">Larvae</tissue>
    </source>
</reference>
<comment type="caution">
    <text evidence="2">The sequence shown here is derived from an EMBL/GenBank/DDBJ whole genome shotgun (WGS) entry which is preliminary data.</text>
</comment>
<name>A0A9J6ESQ4_RHIMP</name>
<keyword evidence="3" id="KW-1185">Reference proteome</keyword>
<protein>
    <submittedName>
        <fullName evidence="2">Uncharacterized protein</fullName>
    </submittedName>
</protein>
<dbReference type="Proteomes" id="UP000821866">
    <property type="component" value="Chromosome 10"/>
</dbReference>
<sequence>MNASSMHCACQLEIVKPGAVGGVSGHDLGASLAGHLHGAQQATPQGHSLKPRPPPLGRHVPLPRMPPDAICIEGRPKSPVDLTKLPPWQLYEALLKAPLLPDQPLASRDKVRVHPTNNAFTLNVRESVWAQAYLRITSLQIGVWIIELHVYTPPPYNAFRGIMFNAYDHFTEAKIFKILQESNSTMPVMGGRRMGWTNHVLVTKEIACHDGSSIKASTFSSTTFTQE</sequence>
<dbReference type="EMBL" id="JABSTU010000002">
    <property type="protein sequence ID" value="KAH8037539.1"/>
    <property type="molecule type" value="Genomic_DNA"/>
</dbReference>
<reference evidence="2" key="1">
    <citation type="journal article" date="2020" name="Cell">
        <title>Large-Scale Comparative Analyses of Tick Genomes Elucidate Their Genetic Diversity and Vector Capacities.</title>
        <authorList>
            <consortium name="Tick Genome and Microbiome Consortium (TIGMIC)"/>
            <person name="Jia N."/>
            <person name="Wang J."/>
            <person name="Shi W."/>
            <person name="Du L."/>
            <person name="Sun Y."/>
            <person name="Zhan W."/>
            <person name="Jiang J.F."/>
            <person name="Wang Q."/>
            <person name="Zhang B."/>
            <person name="Ji P."/>
            <person name="Bell-Sakyi L."/>
            <person name="Cui X.M."/>
            <person name="Yuan T.T."/>
            <person name="Jiang B.G."/>
            <person name="Yang W.F."/>
            <person name="Lam T.T."/>
            <person name="Chang Q.C."/>
            <person name="Ding S.J."/>
            <person name="Wang X.J."/>
            <person name="Zhu J.G."/>
            <person name="Ruan X.D."/>
            <person name="Zhao L."/>
            <person name="Wei J.T."/>
            <person name="Ye R.Z."/>
            <person name="Que T.C."/>
            <person name="Du C.H."/>
            <person name="Zhou Y.H."/>
            <person name="Cheng J.X."/>
            <person name="Dai P.F."/>
            <person name="Guo W.B."/>
            <person name="Han X.H."/>
            <person name="Huang E.J."/>
            <person name="Li L.F."/>
            <person name="Wei W."/>
            <person name="Gao Y.C."/>
            <person name="Liu J.Z."/>
            <person name="Shao H.Z."/>
            <person name="Wang X."/>
            <person name="Wang C.C."/>
            <person name="Yang T.C."/>
            <person name="Huo Q.B."/>
            <person name="Li W."/>
            <person name="Chen H.Y."/>
            <person name="Chen S.E."/>
            <person name="Zhou L.G."/>
            <person name="Ni X.B."/>
            <person name="Tian J.H."/>
            <person name="Sheng Y."/>
            <person name="Liu T."/>
            <person name="Pan Y.S."/>
            <person name="Xia L.Y."/>
            <person name="Li J."/>
            <person name="Zhao F."/>
            <person name="Cao W.C."/>
        </authorList>
    </citation>
    <scope>NUCLEOTIDE SEQUENCE</scope>
    <source>
        <strain evidence="2">Rmic-2018</strain>
    </source>
</reference>